<sequence length="525" mass="60335">MASHRLHRTLRVGRLQRTVTISPELWLKIVGYLSPRDVLRLARSSKDLRSLFMDPSSKAMWKAARKSVGCPDPVSGFSEPAWANLMFFNTCSFCCERIVRNVDFCLLTRICGNCAGEEIMTDPLTGSDTDVATLIMTLIPTRSVYDQVYCVRKEFEAVKEKYLSLSKDKIDAYCEERREYVKEVTNFIAIGTTWIQMRTKERQQGLVQKKTDRASVIKKNLEAAKLGAAFDSPKFSREFQNHPLVKTSQDLTEQVWSNLADIMKLAKRVIKEEDERESQALLLQTRTALATAIFHGPFPSLYPKIPSIIDFLAYDRLKVILHLPGMINVDEHLLKLIVNVFREQWTAKTRDELVRILGLDQTRAQLQLARNVFKCHGCFPSRTLFFPEVLEHRCCSHLRGTGQRCVWTAEYLSRHETLMAFMPTFIRAIRLYPEIATVGDIAALKQHYHCKICRRAGRFDGGFRNVYGWRSFIEHMGDKHSSAGRGRLSYPEDFEIMPSVEDPLKRYEASRGCRLCQDPKCVLNT</sequence>
<comment type="caution">
    <text evidence="2">The sequence shown here is derived from an EMBL/GenBank/DDBJ whole genome shotgun (WGS) entry which is preliminary data.</text>
</comment>
<dbReference type="AlphaFoldDB" id="A0A9P7VJJ4"/>
<evidence type="ECO:0000313" key="4">
    <source>
        <dbReference type="Proteomes" id="UP000812287"/>
    </source>
</evidence>
<dbReference type="GeneID" id="66101820"/>
<proteinExistence type="predicted"/>
<dbReference type="InterPro" id="IPR001810">
    <property type="entry name" value="F-box_dom"/>
</dbReference>
<dbReference type="EMBL" id="MU250556">
    <property type="protein sequence ID" value="KAG7441864.1"/>
    <property type="molecule type" value="Genomic_DNA"/>
</dbReference>
<evidence type="ECO:0000313" key="3">
    <source>
        <dbReference type="EMBL" id="KAG7441865.1"/>
    </source>
</evidence>
<dbReference type="EMBL" id="MU250556">
    <property type="protein sequence ID" value="KAG7441865.1"/>
    <property type="molecule type" value="Genomic_DNA"/>
</dbReference>
<dbReference type="InterPro" id="IPR036047">
    <property type="entry name" value="F-box-like_dom_sf"/>
</dbReference>
<dbReference type="Pfam" id="PF00646">
    <property type="entry name" value="F-box"/>
    <property type="match status" value="1"/>
</dbReference>
<protein>
    <recommendedName>
        <fullName evidence="1">F-box domain-containing protein</fullName>
    </recommendedName>
</protein>
<reference evidence="2" key="1">
    <citation type="submission" date="2020-11" db="EMBL/GenBank/DDBJ databases">
        <title>Adaptations for nitrogen fixation in a non-lichenized fungal sporocarp promotes dispersal by wood-feeding termites.</title>
        <authorList>
            <consortium name="DOE Joint Genome Institute"/>
            <person name="Koch R.A."/>
            <person name="Yoon G."/>
            <person name="Arayal U."/>
            <person name="Lail K."/>
            <person name="Amirebrahimi M."/>
            <person name="Labutti K."/>
            <person name="Lipzen A."/>
            <person name="Riley R."/>
            <person name="Barry K."/>
            <person name="Henrissat B."/>
            <person name="Grigoriev I.V."/>
            <person name="Herr J.R."/>
            <person name="Aime M.C."/>
        </authorList>
    </citation>
    <scope>NUCLEOTIDE SEQUENCE</scope>
    <source>
        <strain evidence="2">MCA 3950</strain>
    </source>
</reference>
<dbReference type="Proteomes" id="UP000812287">
    <property type="component" value="Unassembled WGS sequence"/>
</dbReference>
<accession>A0A9P7VJJ4</accession>
<evidence type="ECO:0000313" key="2">
    <source>
        <dbReference type="EMBL" id="KAG7441864.1"/>
    </source>
</evidence>
<dbReference type="OrthoDB" id="2322499at2759"/>
<feature type="domain" description="F-box" evidence="1">
    <location>
        <begin position="23"/>
        <end position="57"/>
    </location>
</feature>
<dbReference type="SUPFAM" id="SSF81383">
    <property type="entry name" value="F-box domain"/>
    <property type="match status" value="1"/>
</dbReference>
<gene>
    <name evidence="3" type="ORF">BT62DRAFT_1079808</name>
    <name evidence="2" type="ORF">BT62DRAFT_996958</name>
</gene>
<dbReference type="RefSeq" id="XP_043035365.1">
    <property type="nucleotide sequence ID" value="XM_043179526.1"/>
</dbReference>
<dbReference type="CDD" id="cd09917">
    <property type="entry name" value="F-box_SF"/>
    <property type="match status" value="1"/>
</dbReference>
<name>A0A9P7VJJ4_9AGAR</name>
<dbReference type="Gene3D" id="1.20.1280.50">
    <property type="match status" value="1"/>
</dbReference>
<evidence type="ECO:0000259" key="1">
    <source>
        <dbReference type="Pfam" id="PF00646"/>
    </source>
</evidence>
<organism evidence="2 4">
    <name type="scientific">Guyanagaster necrorhizus</name>
    <dbReference type="NCBI Taxonomy" id="856835"/>
    <lineage>
        <taxon>Eukaryota</taxon>
        <taxon>Fungi</taxon>
        <taxon>Dikarya</taxon>
        <taxon>Basidiomycota</taxon>
        <taxon>Agaricomycotina</taxon>
        <taxon>Agaricomycetes</taxon>
        <taxon>Agaricomycetidae</taxon>
        <taxon>Agaricales</taxon>
        <taxon>Marasmiineae</taxon>
        <taxon>Physalacriaceae</taxon>
        <taxon>Guyanagaster</taxon>
    </lineage>
</organism>
<keyword evidence="4" id="KW-1185">Reference proteome</keyword>